<evidence type="ECO:0008006" key="3">
    <source>
        <dbReference type="Google" id="ProtNLM"/>
    </source>
</evidence>
<proteinExistence type="predicted"/>
<dbReference type="EMBL" id="JAVDWW010000003">
    <property type="protein sequence ID" value="MDR7168747.1"/>
    <property type="molecule type" value="Genomic_DNA"/>
</dbReference>
<sequence length="33" mass="3636">MTVQVYAQPGESYPAAVDRVLTIVFDGLRPVSR</sequence>
<evidence type="ECO:0000313" key="1">
    <source>
        <dbReference type="EMBL" id="MDR7168747.1"/>
    </source>
</evidence>
<name>A0ABU1XFH2_9NOCA</name>
<gene>
    <name evidence="1" type="ORF">J2W56_002478</name>
</gene>
<organism evidence="1 2">
    <name type="scientific">Nocardia kruczakiae</name>
    <dbReference type="NCBI Taxonomy" id="261477"/>
    <lineage>
        <taxon>Bacteria</taxon>
        <taxon>Bacillati</taxon>
        <taxon>Actinomycetota</taxon>
        <taxon>Actinomycetes</taxon>
        <taxon>Mycobacteriales</taxon>
        <taxon>Nocardiaceae</taxon>
        <taxon>Nocardia</taxon>
    </lineage>
</organism>
<evidence type="ECO:0000313" key="2">
    <source>
        <dbReference type="Proteomes" id="UP001251217"/>
    </source>
</evidence>
<protein>
    <recommendedName>
        <fullName evidence="3">TetR family transcriptional regulator</fullName>
    </recommendedName>
</protein>
<accession>A0ABU1XFH2</accession>
<dbReference type="Proteomes" id="UP001251217">
    <property type="component" value="Unassembled WGS sequence"/>
</dbReference>
<reference evidence="1 2" key="1">
    <citation type="submission" date="2023-07" db="EMBL/GenBank/DDBJ databases">
        <title>Sorghum-associated microbial communities from plants grown in Nebraska, USA.</title>
        <authorList>
            <person name="Schachtman D."/>
        </authorList>
    </citation>
    <scope>NUCLEOTIDE SEQUENCE [LARGE SCALE GENOMIC DNA]</scope>
    <source>
        <strain evidence="1 2">4272</strain>
    </source>
</reference>
<comment type="caution">
    <text evidence="1">The sequence shown here is derived from an EMBL/GenBank/DDBJ whole genome shotgun (WGS) entry which is preliminary data.</text>
</comment>
<keyword evidence="2" id="KW-1185">Reference proteome</keyword>